<dbReference type="Pfam" id="PF13426">
    <property type="entry name" value="PAS_9"/>
    <property type="match status" value="1"/>
</dbReference>
<dbReference type="Proteomes" id="UP001196980">
    <property type="component" value="Unassembled WGS sequence"/>
</dbReference>
<dbReference type="InterPro" id="IPR003018">
    <property type="entry name" value="GAF"/>
</dbReference>
<dbReference type="SUPFAM" id="SSF55781">
    <property type="entry name" value="GAF domain-like"/>
    <property type="match status" value="2"/>
</dbReference>
<dbReference type="InterPro" id="IPR035965">
    <property type="entry name" value="PAS-like_dom_sf"/>
</dbReference>
<dbReference type="InterPro" id="IPR050697">
    <property type="entry name" value="Adenylyl/Guanylyl_Cyclase_3/4"/>
</dbReference>
<reference evidence="2 3" key="1">
    <citation type="journal article" date="2020" name="J Geophys Res Biogeosci">
        <title>Magnetotaxis as an Adaptation to Enable Bacterial Shuttling of Microbial Sulfur and Sulfur Cycling Across Aquatic Oxic#Anoxic Interfaces.</title>
        <authorList>
            <person name="Li J."/>
            <person name="Liu P."/>
            <person name="Wang J."/>
            <person name="Roberts A.P."/>
            <person name="Pan Y."/>
        </authorList>
    </citation>
    <scope>NUCLEOTIDE SEQUENCE [LARGE SCALE GENOMIC DNA]</scope>
    <source>
        <strain evidence="2 3">MYR-1_YQ</strain>
    </source>
</reference>
<dbReference type="PANTHER" id="PTHR43081">
    <property type="entry name" value="ADENYLATE CYCLASE, TERMINAL-DIFFERENTIATION SPECIFIC-RELATED"/>
    <property type="match status" value="1"/>
</dbReference>
<name>A0ABS6S1Y0_9BACT</name>
<dbReference type="SMART" id="SM00065">
    <property type="entry name" value="GAF"/>
    <property type="match status" value="2"/>
</dbReference>
<dbReference type="InterPro" id="IPR000014">
    <property type="entry name" value="PAS"/>
</dbReference>
<dbReference type="SMART" id="SM00044">
    <property type="entry name" value="CYCc"/>
    <property type="match status" value="1"/>
</dbReference>
<keyword evidence="3" id="KW-1185">Reference proteome</keyword>
<dbReference type="Gene3D" id="3.30.450.20">
    <property type="entry name" value="PAS domain"/>
    <property type="match status" value="1"/>
</dbReference>
<dbReference type="SUPFAM" id="SSF55785">
    <property type="entry name" value="PYP-like sensor domain (PAS domain)"/>
    <property type="match status" value="1"/>
</dbReference>
<evidence type="ECO:0000259" key="1">
    <source>
        <dbReference type="PROSITE" id="PS50125"/>
    </source>
</evidence>
<comment type="caution">
    <text evidence="2">The sequence shown here is derived from an EMBL/GenBank/DDBJ whole genome shotgun (WGS) entry which is preliminary data.</text>
</comment>
<dbReference type="Gene3D" id="3.30.70.1230">
    <property type="entry name" value="Nucleotide cyclase"/>
    <property type="match status" value="1"/>
</dbReference>
<evidence type="ECO:0000313" key="2">
    <source>
        <dbReference type="EMBL" id="MBV6342839.1"/>
    </source>
</evidence>
<dbReference type="InterPro" id="IPR029787">
    <property type="entry name" value="Nucleotide_cyclase"/>
</dbReference>
<dbReference type="Pfam" id="PF00211">
    <property type="entry name" value="Guanylate_cyc"/>
    <property type="match status" value="1"/>
</dbReference>
<dbReference type="PANTHER" id="PTHR43081:SF1">
    <property type="entry name" value="ADENYLATE CYCLASE, TERMINAL-DIFFERENTIATION SPECIFIC"/>
    <property type="match status" value="1"/>
</dbReference>
<proteinExistence type="predicted"/>
<dbReference type="SMART" id="SM00091">
    <property type="entry name" value="PAS"/>
    <property type="match status" value="1"/>
</dbReference>
<dbReference type="CDD" id="cd00130">
    <property type="entry name" value="PAS"/>
    <property type="match status" value="1"/>
</dbReference>
<dbReference type="InterPro" id="IPR001054">
    <property type="entry name" value="A/G_cyclase"/>
</dbReference>
<sequence length="795" mass="88707">MDSSGDIVKQIFSYGLKQSDVKRILSAAGTEGRDELIDKIAGLITKITAIIEVSNRVSSILDLDMLLKNLIEITTQALGTDRGSLFINDDETAELYSRIAIGELTKEIRFPNNRGIAGAVFSSGTALIINDAYSDPRFNQDIDKQTGYKTRNILTTPIKTRQGKCIGVMQLINKQERPAAEKMHDGDFTNEDLTLLETITLQASAALQNASLFTQLQRIRDEESTLLELTRSLSTELQLKPLLLKIMDTATSILEADRSTLFLYLEKTGELLSQVGQGLEGKEIRIPCNMGIAGSVFTTGETVNIPDAYQDSRFNQAVDKKTGYRTKSILCMPIVNKEGKSIGVMQVLNKKGGPFTVIDEKRLRAFSAQASIAIENAKLFDDVLNMKNYSESILESMSNGVISLNEDGLIVKCNGVALHMLDATFDQLKNKHLSHFFAGKNDWVLESIRRVEDTGNQDINMEMDMVTLKDNTTSVNLTVRQLLNTHGANIGTLLVFEDISREKRLRSTMARYMTKEIAERLLDTGDDLLGGQIQEASVLFSDIRDFTGISERLGAGQTVSMLNEYFTLMVDIIFRYGGILDKYIGDAILAVFGTPFVTPKDTDNCVTAAIEMIEALRHFNDKRSKSGTEQINIGIGINTDEVLSGNIGSLKRMDYTVIGDGVNLASRLEGANKFFGTNILISEFTKKRLNNKYLLRELDLIRVKGKLKPVCIYEVMDYHRAVSREIDIMEWIATFEGALGLYRLRKWEAAIGQFNDVLAISGQDKAARMYIDRCRHFMQTPPTDDWDGVWVMESK</sequence>
<dbReference type="InterPro" id="IPR029016">
    <property type="entry name" value="GAF-like_dom_sf"/>
</dbReference>
<dbReference type="EMBL" id="JABXWD010000357">
    <property type="protein sequence ID" value="MBV6342839.1"/>
    <property type="molecule type" value="Genomic_DNA"/>
</dbReference>
<gene>
    <name evidence="2" type="ORF">HWQ67_14730</name>
</gene>
<dbReference type="Gene3D" id="3.30.450.40">
    <property type="match status" value="2"/>
</dbReference>
<dbReference type="RefSeq" id="WP_218253452.1">
    <property type="nucleotide sequence ID" value="NZ_JABXWD010000357.1"/>
</dbReference>
<evidence type="ECO:0000313" key="3">
    <source>
        <dbReference type="Proteomes" id="UP001196980"/>
    </source>
</evidence>
<accession>A0ABS6S1Y0</accession>
<organism evidence="2 3">
    <name type="scientific">Candidatus Magnetobacterium casense</name>
    <dbReference type="NCBI Taxonomy" id="1455061"/>
    <lineage>
        <taxon>Bacteria</taxon>
        <taxon>Pseudomonadati</taxon>
        <taxon>Nitrospirota</taxon>
        <taxon>Thermodesulfovibrionia</taxon>
        <taxon>Thermodesulfovibrionales</taxon>
        <taxon>Candidatus Magnetobacteriaceae</taxon>
        <taxon>Candidatus Magnetobacterium</taxon>
    </lineage>
</organism>
<dbReference type="SUPFAM" id="SSF55073">
    <property type="entry name" value="Nucleotide cyclase"/>
    <property type="match status" value="1"/>
</dbReference>
<protein>
    <submittedName>
        <fullName evidence="2">GAF domain-containing protein</fullName>
    </submittedName>
</protein>
<dbReference type="Pfam" id="PF01590">
    <property type="entry name" value="GAF"/>
    <property type="match status" value="2"/>
</dbReference>
<dbReference type="CDD" id="cd07302">
    <property type="entry name" value="CHD"/>
    <property type="match status" value="1"/>
</dbReference>
<dbReference type="PROSITE" id="PS50125">
    <property type="entry name" value="GUANYLATE_CYCLASE_2"/>
    <property type="match status" value="1"/>
</dbReference>
<feature type="domain" description="Guanylate cyclase" evidence="1">
    <location>
        <begin position="537"/>
        <end position="669"/>
    </location>
</feature>